<keyword evidence="5" id="KW-1185">Reference proteome</keyword>
<dbReference type="STRING" id="1353952.A0A165FXQ2"/>
<feature type="transmembrane region" description="Helical" evidence="2">
    <location>
        <begin position="15"/>
        <end position="32"/>
    </location>
</feature>
<evidence type="ECO:0000256" key="2">
    <source>
        <dbReference type="SAM" id="Phobius"/>
    </source>
</evidence>
<dbReference type="AlphaFoldDB" id="A0A165FXQ2"/>
<keyword evidence="2" id="KW-1133">Transmembrane helix</keyword>
<dbReference type="InParanoid" id="A0A165FXQ2"/>
<evidence type="ECO:0000256" key="1">
    <source>
        <dbReference type="SAM" id="MobiDB-lite"/>
    </source>
</evidence>
<sequence length="313" mass="35087">MDLESELATAVQNDRIIVVPVASLAFAVYDYTLTLRAEVQLVWRAKWTPGTALFLIVRYLPFVYFPLLLIQMLVQAPSEALCTRFLYGSQYMIIIQGALSETVIALRTWALWDRRRGVAVLLVLLWCEAIIVCTFYTHSALSVEESDSLQLPTIPHRRYLRDASDSPGFGLAGCIWIADGTGAQLTNSYIAWTVSETLYLYLTLIRGAIHWRNKSFANLLTVLYRDAFLVSFVYSGIAITALVLLHTGQPVWANAFTMFYAASKAVLPGRIILNLREAAMSLDNWDIPTMAPSPSMISLHSPPRRTSTDTDRV</sequence>
<evidence type="ECO:0000313" key="4">
    <source>
        <dbReference type="EMBL" id="KZT57344.1"/>
    </source>
</evidence>
<keyword evidence="2" id="KW-0812">Transmembrane</keyword>
<evidence type="ECO:0000313" key="5">
    <source>
        <dbReference type="Proteomes" id="UP000076842"/>
    </source>
</evidence>
<feature type="region of interest" description="Disordered" evidence="1">
    <location>
        <begin position="293"/>
        <end position="313"/>
    </location>
</feature>
<protein>
    <recommendedName>
        <fullName evidence="3">DUF6533 domain-containing protein</fullName>
    </recommendedName>
</protein>
<dbReference type="OrthoDB" id="3350812at2759"/>
<name>A0A165FXQ2_9BASI</name>
<accession>A0A165FXQ2</accession>
<reference evidence="4 5" key="1">
    <citation type="journal article" date="2016" name="Mol. Biol. Evol.">
        <title>Comparative Genomics of Early-Diverging Mushroom-Forming Fungi Provides Insights into the Origins of Lignocellulose Decay Capabilities.</title>
        <authorList>
            <person name="Nagy L.G."/>
            <person name="Riley R."/>
            <person name="Tritt A."/>
            <person name="Adam C."/>
            <person name="Daum C."/>
            <person name="Floudas D."/>
            <person name="Sun H."/>
            <person name="Yadav J.S."/>
            <person name="Pangilinan J."/>
            <person name="Larsson K.H."/>
            <person name="Matsuura K."/>
            <person name="Barry K."/>
            <person name="Labutti K."/>
            <person name="Kuo R."/>
            <person name="Ohm R.A."/>
            <person name="Bhattacharya S.S."/>
            <person name="Shirouzu T."/>
            <person name="Yoshinaga Y."/>
            <person name="Martin F.M."/>
            <person name="Grigoriev I.V."/>
            <person name="Hibbett D.S."/>
        </authorList>
    </citation>
    <scope>NUCLEOTIDE SEQUENCE [LARGE SCALE GENOMIC DNA]</scope>
    <source>
        <strain evidence="4 5">HHB12733</strain>
    </source>
</reference>
<feature type="transmembrane region" description="Helical" evidence="2">
    <location>
        <begin position="223"/>
        <end position="245"/>
    </location>
</feature>
<proteinExistence type="predicted"/>
<dbReference type="InterPro" id="IPR045340">
    <property type="entry name" value="DUF6533"/>
</dbReference>
<feature type="transmembrane region" description="Helical" evidence="2">
    <location>
        <begin position="118"/>
        <end position="137"/>
    </location>
</feature>
<dbReference type="EMBL" id="KV423965">
    <property type="protein sequence ID" value="KZT57344.1"/>
    <property type="molecule type" value="Genomic_DNA"/>
</dbReference>
<feature type="transmembrane region" description="Helical" evidence="2">
    <location>
        <begin position="52"/>
        <end position="73"/>
    </location>
</feature>
<keyword evidence="2" id="KW-0472">Membrane</keyword>
<dbReference type="Proteomes" id="UP000076842">
    <property type="component" value="Unassembled WGS sequence"/>
</dbReference>
<gene>
    <name evidence="4" type="ORF">CALCODRAFT_287248</name>
</gene>
<feature type="transmembrane region" description="Helical" evidence="2">
    <location>
        <begin position="189"/>
        <end position="211"/>
    </location>
</feature>
<evidence type="ECO:0000259" key="3">
    <source>
        <dbReference type="Pfam" id="PF20151"/>
    </source>
</evidence>
<feature type="transmembrane region" description="Helical" evidence="2">
    <location>
        <begin position="85"/>
        <end position="106"/>
    </location>
</feature>
<feature type="domain" description="DUF6533" evidence="3">
    <location>
        <begin position="21"/>
        <end position="63"/>
    </location>
</feature>
<organism evidence="4 5">
    <name type="scientific">Calocera cornea HHB12733</name>
    <dbReference type="NCBI Taxonomy" id="1353952"/>
    <lineage>
        <taxon>Eukaryota</taxon>
        <taxon>Fungi</taxon>
        <taxon>Dikarya</taxon>
        <taxon>Basidiomycota</taxon>
        <taxon>Agaricomycotina</taxon>
        <taxon>Dacrymycetes</taxon>
        <taxon>Dacrymycetales</taxon>
        <taxon>Dacrymycetaceae</taxon>
        <taxon>Calocera</taxon>
    </lineage>
</organism>
<dbReference type="Pfam" id="PF20151">
    <property type="entry name" value="DUF6533"/>
    <property type="match status" value="1"/>
</dbReference>